<comment type="caution">
    <text evidence="1">The sequence shown here is derived from an EMBL/GenBank/DDBJ whole genome shotgun (WGS) entry which is preliminary data.</text>
</comment>
<dbReference type="RefSeq" id="WP_187639529.1">
    <property type="nucleotide sequence ID" value="NZ_VZQQ01000134.1"/>
</dbReference>
<keyword evidence="2" id="KW-1185">Reference proteome</keyword>
<name>A0ABR7Q2L6_9BURK</name>
<reference evidence="1 2" key="1">
    <citation type="submission" date="2019-09" db="EMBL/GenBank/DDBJ databases">
        <title>Paraburkholderia podalyriae sp. nov., A South African Podalyria-associated rhizobium.</title>
        <authorList>
            <person name="Mavima L."/>
            <person name="Beukes C.W."/>
            <person name="Palmer M."/>
            <person name="De Meyer S.E."/>
            <person name="James E.K."/>
            <person name="Maluk M."/>
            <person name="Avontuur J.R."/>
            <person name="Chan W.Y."/>
            <person name="Venter S.N."/>
            <person name="Steenkamp E.T."/>
        </authorList>
    </citation>
    <scope>NUCLEOTIDE SEQUENCE [LARGE SCALE GENOMIC DNA]</scope>
    <source>
        <strain evidence="1 2">WC7.3b</strain>
    </source>
</reference>
<dbReference type="Proteomes" id="UP000736373">
    <property type="component" value="Unassembled WGS sequence"/>
</dbReference>
<evidence type="ECO:0000313" key="1">
    <source>
        <dbReference type="EMBL" id="MBC8752693.1"/>
    </source>
</evidence>
<organism evidence="1 2">
    <name type="scientific">Paraburkholderia podalyriae</name>
    <dbReference type="NCBI Taxonomy" id="1938811"/>
    <lineage>
        <taxon>Bacteria</taxon>
        <taxon>Pseudomonadati</taxon>
        <taxon>Pseudomonadota</taxon>
        <taxon>Betaproteobacteria</taxon>
        <taxon>Burkholderiales</taxon>
        <taxon>Burkholderiaceae</taxon>
        <taxon>Paraburkholderia</taxon>
    </lineage>
</organism>
<sequence>MDAATFRERHKYVWGDNPADLMAKYKYLPEITAKIDNTPNDGLNQQRLFEIALWKVNRYPVLSDELLAELWALKDMAPGVHRGAKKTLCAMLACRGIQLPMTSTFLRFVNPKAFQIYDERAARMLWGPGHAAAPNKSASRVAEYIEAAADHYFEYLDDLRAICSPELPFESADRILYQLDIELGNKLKRR</sequence>
<evidence type="ECO:0000313" key="2">
    <source>
        <dbReference type="Proteomes" id="UP000736373"/>
    </source>
</evidence>
<dbReference type="EMBL" id="VZQQ01000134">
    <property type="protein sequence ID" value="MBC8752693.1"/>
    <property type="molecule type" value="Genomic_DNA"/>
</dbReference>
<proteinExistence type="predicted"/>
<gene>
    <name evidence="1" type="ORF">F6X42_41960</name>
</gene>
<protein>
    <submittedName>
        <fullName evidence="1">Uncharacterized protein</fullName>
    </submittedName>
</protein>
<accession>A0ABR7Q2L6</accession>